<feature type="domain" description="Cation-transporting P-type ATPase C-terminal" evidence="14">
    <location>
        <begin position="626"/>
        <end position="804"/>
    </location>
</feature>
<dbReference type="Pfam" id="PF00122">
    <property type="entry name" value="E1-E2_ATPase"/>
    <property type="match status" value="1"/>
</dbReference>
<dbReference type="Gene3D" id="1.20.1110.10">
    <property type="entry name" value="Calcium-transporting ATPase, transmembrane domain"/>
    <property type="match status" value="1"/>
</dbReference>
<dbReference type="GO" id="GO:0005886">
    <property type="term" value="C:plasma membrane"/>
    <property type="evidence" value="ECO:0007669"/>
    <property type="project" value="UniProtKB-SubCell"/>
</dbReference>
<keyword evidence="9 12" id="KW-1133">Transmembrane helix</keyword>
<keyword evidence="3" id="KW-0597">Phosphoprotein</keyword>
<dbReference type="SUPFAM" id="SSF81665">
    <property type="entry name" value="Calcium ATPase, transmembrane domain M"/>
    <property type="match status" value="1"/>
</dbReference>
<dbReference type="PANTHER" id="PTHR42861">
    <property type="entry name" value="CALCIUM-TRANSPORTING ATPASE"/>
    <property type="match status" value="1"/>
</dbReference>
<proteinExistence type="predicted"/>
<evidence type="ECO:0000256" key="6">
    <source>
        <dbReference type="ARBA" id="ARBA00022840"/>
    </source>
</evidence>
<dbReference type="Pfam" id="PF00702">
    <property type="entry name" value="Hydrolase"/>
    <property type="match status" value="1"/>
</dbReference>
<dbReference type="SUPFAM" id="SSF56784">
    <property type="entry name" value="HAD-like"/>
    <property type="match status" value="1"/>
</dbReference>
<keyword evidence="7" id="KW-0460">Magnesium</keyword>
<dbReference type="SFLD" id="SFLDG00002">
    <property type="entry name" value="C1.7:_P-type_atpase_like"/>
    <property type="match status" value="1"/>
</dbReference>
<dbReference type="InterPro" id="IPR059000">
    <property type="entry name" value="ATPase_P-type_domA"/>
</dbReference>
<dbReference type="NCBIfam" id="TIGR01494">
    <property type="entry name" value="ATPase_P-type"/>
    <property type="match status" value="2"/>
</dbReference>
<dbReference type="InterPro" id="IPR023299">
    <property type="entry name" value="ATPase_P-typ_cyto_dom_N"/>
</dbReference>
<keyword evidence="2" id="KW-1003">Cell membrane</keyword>
<evidence type="ECO:0000256" key="2">
    <source>
        <dbReference type="ARBA" id="ARBA00022475"/>
    </source>
</evidence>
<organism evidence="15 16">
    <name type="scientific">Collinsella aerofaciens</name>
    <dbReference type="NCBI Taxonomy" id="74426"/>
    <lineage>
        <taxon>Bacteria</taxon>
        <taxon>Bacillati</taxon>
        <taxon>Actinomycetota</taxon>
        <taxon>Coriobacteriia</taxon>
        <taxon>Coriobacteriales</taxon>
        <taxon>Coriobacteriaceae</taxon>
        <taxon>Collinsella</taxon>
    </lineage>
</organism>
<gene>
    <name evidence="15" type="primary">mgtA_2</name>
    <name evidence="15" type="ORF">KCJAJFAP_01550</name>
</gene>
<dbReference type="GO" id="GO:0016887">
    <property type="term" value="F:ATP hydrolysis activity"/>
    <property type="evidence" value="ECO:0007669"/>
    <property type="project" value="InterPro"/>
</dbReference>
<feature type="domain" description="P-type ATPase A" evidence="13">
    <location>
        <begin position="76"/>
        <end position="157"/>
    </location>
</feature>
<dbReference type="InterPro" id="IPR006068">
    <property type="entry name" value="ATPase_P-typ_cation-transptr_C"/>
</dbReference>
<dbReference type="GO" id="GO:0005524">
    <property type="term" value="F:ATP binding"/>
    <property type="evidence" value="ECO:0007669"/>
    <property type="project" value="UniProtKB-KW"/>
</dbReference>
<dbReference type="RefSeq" id="WP_152075827.1">
    <property type="nucleotide sequence ID" value="NZ_CAAKNU010000023.1"/>
</dbReference>
<protein>
    <submittedName>
        <fullName evidence="15">Magnesium-transporting ATPase, P-type 1</fullName>
        <ecNumber evidence="15">3.6.3.2</ecNumber>
    </submittedName>
</protein>
<dbReference type="AlphaFoldDB" id="A0A5K1IJI2"/>
<dbReference type="Gene3D" id="3.40.1110.10">
    <property type="entry name" value="Calcium-transporting ATPase, cytoplasmic domain N"/>
    <property type="match status" value="1"/>
</dbReference>
<dbReference type="SFLD" id="SFLDS00003">
    <property type="entry name" value="Haloacid_Dehalogenase"/>
    <property type="match status" value="1"/>
</dbReference>
<feature type="transmembrane region" description="Helical" evidence="12">
    <location>
        <begin position="38"/>
        <end position="56"/>
    </location>
</feature>
<feature type="transmembrane region" description="Helical" evidence="12">
    <location>
        <begin position="176"/>
        <end position="201"/>
    </location>
</feature>
<evidence type="ECO:0000313" key="15">
    <source>
        <dbReference type="EMBL" id="VWL87114.1"/>
    </source>
</evidence>
<comment type="subcellular location">
    <subcellularLocation>
        <location evidence="1">Cell membrane</location>
        <topology evidence="1">Multi-pass membrane protein</topology>
    </subcellularLocation>
</comment>
<evidence type="ECO:0000256" key="7">
    <source>
        <dbReference type="ARBA" id="ARBA00022842"/>
    </source>
</evidence>
<feature type="transmembrane region" description="Helical" evidence="12">
    <location>
        <begin position="213"/>
        <end position="236"/>
    </location>
</feature>
<evidence type="ECO:0000256" key="3">
    <source>
        <dbReference type="ARBA" id="ARBA00022553"/>
    </source>
</evidence>
<comment type="catalytic activity">
    <reaction evidence="11">
        <text>ATP + H2O = ADP + phosphate + H(+)</text>
        <dbReference type="Rhea" id="RHEA:13065"/>
        <dbReference type="ChEBI" id="CHEBI:15377"/>
        <dbReference type="ChEBI" id="CHEBI:15378"/>
        <dbReference type="ChEBI" id="CHEBI:30616"/>
        <dbReference type="ChEBI" id="CHEBI:43474"/>
        <dbReference type="ChEBI" id="CHEBI:456216"/>
    </reaction>
</comment>
<dbReference type="PRINTS" id="PR01836">
    <property type="entry name" value="MGATPASE"/>
</dbReference>
<reference evidence="15 16" key="1">
    <citation type="submission" date="2019-10" db="EMBL/GenBank/DDBJ databases">
        <authorList>
            <person name="Wolf R A."/>
        </authorList>
    </citation>
    <scope>NUCLEOTIDE SEQUENCE [LARGE SCALE GENOMIC DNA]</scope>
    <source>
        <strain evidence="15">Collinsella_aerofaciens_MC2</strain>
    </source>
</reference>
<dbReference type="Gene3D" id="3.40.50.1000">
    <property type="entry name" value="HAD superfamily/HAD-like"/>
    <property type="match status" value="1"/>
</dbReference>
<feature type="transmembrane region" description="Helical" evidence="12">
    <location>
        <begin position="749"/>
        <end position="769"/>
    </location>
</feature>
<feature type="transmembrane region" description="Helical" evidence="12">
    <location>
        <begin position="681"/>
        <end position="706"/>
    </location>
</feature>
<dbReference type="InterPro" id="IPR036412">
    <property type="entry name" value="HAD-like_sf"/>
</dbReference>
<keyword evidence="6" id="KW-0067">ATP-binding</keyword>
<evidence type="ECO:0000256" key="8">
    <source>
        <dbReference type="ARBA" id="ARBA00022967"/>
    </source>
</evidence>
<keyword evidence="10 12" id="KW-0472">Membrane</keyword>
<dbReference type="InterPro" id="IPR008250">
    <property type="entry name" value="ATPase_P-typ_transduc_dom_A_sf"/>
</dbReference>
<dbReference type="Gene3D" id="2.70.150.10">
    <property type="entry name" value="Calcium-transporting ATPase, cytoplasmic transduction domain A"/>
    <property type="match status" value="1"/>
</dbReference>
<dbReference type="Pfam" id="PF00689">
    <property type="entry name" value="Cation_ATPase_C"/>
    <property type="match status" value="1"/>
</dbReference>
<evidence type="ECO:0000256" key="5">
    <source>
        <dbReference type="ARBA" id="ARBA00022741"/>
    </source>
</evidence>
<name>A0A5K1IJI2_9ACTN</name>
<sequence length="814" mass="86255">MIRKSFFNPFSSLLLALAGLAFLVDVLPQEEAQTGVFAPAVLFLMWLVGGLVRLFYENEAKRSFDRHMFKANHAAVWKRVDACWIQVDADRLVPGDVVRLYAGMLCPVDVTLAKGDQILVSESSLTGESGQTAKREGETVRAGTTIVDGMASATVLTRIAEEQPVSRRRARAGTQFGAGAKSICAALVRCMLIVLPVVIMIRGFVLGDWAQALLFALGTAVGLVPEMLPVVTSVCLSGSAHRLKNKQVIVKNVDAMESLGSMDVVCVDKTGTLTEDAAVLEYYTDILGNESEQTLNLAYLESINQGAAANQLNRAIADACAAPELHLAAKGLGRAFTLHASDPFDHVTKASGVKLDAMPGALGRLGLHVRPGAHLTIVKGEVESVCARCAWANFKGGLVPMDADGRRSAYEVAEDMRADGIKVLAVAYSTTSTGWDDLVLCGFLGFFDRPKASARAAVQALSDLSVEVRVLTGDSASVARSTCSRLGIPADNVITGAMLDAMEESEALVQVGRTRVFAELTPSQKAQIVSLIRLSGHTVGYIGDGVNDVPALTSADVGIVVDSAAAESKKVADLVLLERDLGVVAEGVSEGRTSFANASKYIRIASSSNFGNICSVAASSIFLPFVPATAAQLLLLNLCYDATCLALSWDNVDDAEIARPKAWSGKGLGSFMLRFGFASSALDIITFAILFLGVCPAVCGAPFAALDAAGRAAFIATFQAGWLLECAWTESLVLLFLRTRNVRDGGRPCTPLVMMVTVMLVASALLATSPAAQLLGLATLPIWYLGIVALLSVLYLVVVSTIKRVYLSRSSSLF</sequence>
<dbReference type="EC" id="3.6.3.2" evidence="15"/>
<keyword evidence="16" id="KW-1185">Reference proteome</keyword>
<dbReference type="Proteomes" id="UP000361836">
    <property type="component" value="Unassembled WGS sequence"/>
</dbReference>
<dbReference type="InterPro" id="IPR023214">
    <property type="entry name" value="HAD_sf"/>
</dbReference>
<dbReference type="GO" id="GO:0015444">
    <property type="term" value="F:P-type magnesium transporter activity"/>
    <property type="evidence" value="ECO:0007669"/>
    <property type="project" value="InterPro"/>
</dbReference>
<keyword evidence="15" id="KW-0378">Hydrolase</keyword>
<evidence type="ECO:0000256" key="11">
    <source>
        <dbReference type="ARBA" id="ARBA00049360"/>
    </source>
</evidence>
<dbReference type="SFLD" id="SFLDF00027">
    <property type="entry name" value="p-type_atpase"/>
    <property type="match status" value="1"/>
</dbReference>
<dbReference type="PROSITE" id="PS00154">
    <property type="entry name" value="ATPASE_E1_E2"/>
    <property type="match status" value="1"/>
</dbReference>
<evidence type="ECO:0000259" key="13">
    <source>
        <dbReference type="Pfam" id="PF00122"/>
    </source>
</evidence>
<dbReference type="EMBL" id="CABWIE010000002">
    <property type="protein sequence ID" value="VWL87114.1"/>
    <property type="molecule type" value="Genomic_DNA"/>
</dbReference>
<evidence type="ECO:0000256" key="9">
    <source>
        <dbReference type="ARBA" id="ARBA00022989"/>
    </source>
</evidence>
<evidence type="ECO:0000256" key="12">
    <source>
        <dbReference type="SAM" id="Phobius"/>
    </source>
</evidence>
<dbReference type="InterPro" id="IPR018303">
    <property type="entry name" value="ATPase_P-typ_P_site"/>
</dbReference>
<evidence type="ECO:0000256" key="10">
    <source>
        <dbReference type="ARBA" id="ARBA00023136"/>
    </source>
</evidence>
<dbReference type="SUPFAM" id="SSF81660">
    <property type="entry name" value="Metal cation-transporting ATPase, ATP-binding domain N"/>
    <property type="match status" value="1"/>
</dbReference>
<dbReference type="InterPro" id="IPR023298">
    <property type="entry name" value="ATPase_P-typ_TM_dom_sf"/>
</dbReference>
<keyword evidence="8" id="KW-1278">Translocase</keyword>
<feature type="transmembrane region" description="Helical" evidence="12">
    <location>
        <begin position="781"/>
        <end position="802"/>
    </location>
</feature>
<dbReference type="SUPFAM" id="SSF81653">
    <property type="entry name" value="Calcium ATPase, transduction domain A"/>
    <property type="match status" value="1"/>
</dbReference>
<keyword evidence="4 12" id="KW-0812">Transmembrane</keyword>
<dbReference type="InterPro" id="IPR044492">
    <property type="entry name" value="P_typ_ATPase_HD_dom"/>
</dbReference>
<evidence type="ECO:0000256" key="4">
    <source>
        <dbReference type="ARBA" id="ARBA00022692"/>
    </source>
</evidence>
<evidence type="ECO:0000313" key="16">
    <source>
        <dbReference type="Proteomes" id="UP000361836"/>
    </source>
</evidence>
<keyword evidence="5" id="KW-0547">Nucleotide-binding</keyword>
<evidence type="ECO:0000256" key="1">
    <source>
        <dbReference type="ARBA" id="ARBA00004651"/>
    </source>
</evidence>
<accession>A0A5K1IJI2</accession>
<evidence type="ECO:0000259" key="14">
    <source>
        <dbReference type="Pfam" id="PF00689"/>
    </source>
</evidence>
<dbReference type="InterPro" id="IPR001757">
    <property type="entry name" value="P_typ_ATPase"/>
</dbReference>
<dbReference type="InterPro" id="IPR006415">
    <property type="entry name" value="P-type_ATPase_IIIB"/>
</dbReference>